<dbReference type="AlphaFoldDB" id="A0A931B1C4"/>
<dbReference type="RefSeq" id="WP_196192275.1">
    <property type="nucleotide sequence ID" value="NZ_JADPRT010000001.1"/>
</dbReference>
<keyword evidence="2" id="KW-1185">Reference proteome</keyword>
<reference evidence="1" key="1">
    <citation type="submission" date="2020-11" db="EMBL/GenBank/DDBJ databases">
        <title>Isolation and identification of active actinomycetes.</title>
        <authorList>
            <person name="Yu B."/>
        </authorList>
    </citation>
    <scope>NUCLEOTIDE SEQUENCE</scope>
    <source>
        <strain evidence="1">NEAU-YB345</strain>
    </source>
</reference>
<accession>A0A931B1C4</accession>
<dbReference type="Pfam" id="PF14518">
    <property type="entry name" value="Haem_oxygenas_2"/>
    <property type="match status" value="1"/>
</dbReference>
<dbReference type="InterPro" id="IPR016084">
    <property type="entry name" value="Haem_Oase-like_multi-hlx"/>
</dbReference>
<sequence length="241" mass="28105">MSQAEIIRPELRKQIDDLLDGYIKRFYQEVPYAAHFLSATDVDMPYYKRHTIETILRIRRKRTIDAHAIRYFTLHDPVTAKEWAEYTDDEMLHDKLFLADLARLGVPSDEVYSTDPFLATKLLNGYFLYCLEFEGTPLAAIASSYFLEYTTRKTQPHWLDNLEKVLGADEVRGARTHVNYDIDEDHTGDVWNTLMSLVSSEEDVERLRGHFEHLYKLFAMYFTEAYEATRAQEAKLAKASA</sequence>
<protein>
    <recommendedName>
        <fullName evidence="3">Iron-containing redox enzyme family protein</fullName>
    </recommendedName>
</protein>
<proteinExistence type="predicted"/>
<evidence type="ECO:0008006" key="3">
    <source>
        <dbReference type="Google" id="ProtNLM"/>
    </source>
</evidence>
<name>A0A931B1C4_9ACTN</name>
<dbReference type="SUPFAM" id="SSF48613">
    <property type="entry name" value="Heme oxygenase-like"/>
    <property type="match status" value="1"/>
</dbReference>
<evidence type="ECO:0000313" key="2">
    <source>
        <dbReference type="Proteomes" id="UP000657385"/>
    </source>
</evidence>
<gene>
    <name evidence="1" type="ORF">I2501_03600</name>
</gene>
<evidence type="ECO:0000313" key="1">
    <source>
        <dbReference type="EMBL" id="MBF9067126.1"/>
    </source>
</evidence>
<dbReference type="EMBL" id="JADPRT010000001">
    <property type="protein sequence ID" value="MBF9067126.1"/>
    <property type="molecule type" value="Genomic_DNA"/>
</dbReference>
<organism evidence="1 2">
    <name type="scientific">Streptacidiphilus fuscans</name>
    <dbReference type="NCBI Taxonomy" id="2789292"/>
    <lineage>
        <taxon>Bacteria</taxon>
        <taxon>Bacillati</taxon>
        <taxon>Actinomycetota</taxon>
        <taxon>Actinomycetes</taxon>
        <taxon>Kitasatosporales</taxon>
        <taxon>Streptomycetaceae</taxon>
        <taxon>Streptacidiphilus</taxon>
    </lineage>
</organism>
<comment type="caution">
    <text evidence="1">The sequence shown here is derived from an EMBL/GenBank/DDBJ whole genome shotgun (WGS) entry which is preliminary data.</text>
</comment>
<dbReference type="Proteomes" id="UP000657385">
    <property type="component" value="Unassembled WGS sequence"/>
</dbReference>
<dbReference type="Gene3D" id="1.20.910.10">
    <property type="entry name" value="Heme oxygenase-like"/>
    <property type="match status" value="1"/>
</dbReference>